<gene>
    <name evidence="3" type="ORF">HIJ39_09915</name>
</gene>
<proteinExistence type="predicted"/>
<feature type="region of interest" description="Disordered" evidence="1">
    <location>
        <begin position="1"/>
        <end position="40"/>
    </location>
</feature>
<dbReference type="RefSeq" id="WP_169099186.1">
    <property type="nucleotide sequence ID" value="NZ_JABBVZ010000028.1"/>
</dbReference>
<evidence type="ECO:0000256" key="1">
    <source>
        <dbReference type="SAM" id="MobiDB-lite"/>
    </source>
</evidence>
<keyword evidence="2" id="KW-0812">Transmembrane</keyword>
<dbReference type="AlphaFoldDB" id="A0A7Y0Q371"/>
<accession>A0A7Y0Q371</accession>
<evidence type="ECO:0000313" key="3">
    <source>
        <dbReference type="EMBL" id="NMP22666.1"/>
    </source>
</evidence>
<evidence type="ECO:0000256" key="2">
    <source>
        <dbReference type="SAM" id="Phobius"/>
    </source>
</evidence>
<evidence type="ECO:0000313" key="4">
    <source>
        <dbReference type="Proteomes" id="UP000533476"/>
    </source>
</evidence>
<dbReference type="EMBL" id="JABBVZ010000028">
    <property type="protein sequence ID" value="NMP22666.1"/>
    <property type="molecule type" value="Genomic_DNA"/>
</dbReference>
<dbReference type="Proteomes" id="UP000533476">
    <property type="component" value="Unassembled WGS sequence"/>
</dbReference>
<name>A0A7Y0Q371_9FIRM</name>
<keyword evidence="2" id="KW-1133">Transmembrane helix</keyword>
<protein>
    <submittedName>
        <fullName evidence="3">Uncharacterized protein</fullName>
    </submittedName>
</protein>
<sequence length="79" mass="9277">MAQTEPPSLQPPSRRERRHQPTLVEPELPSSRAARTRARRERSIERRFTALFVLAVAALVLYLMLESRWGTNLIHHWHP</sequence>
<keyword evidence="4" id="KW-1185">Reference proteome</keyword>
<organism evidence="3 4">
    <name type="scientific">Sulfobacillus harzensis</name>
    <dbReference type="NCBI Taxonomy" id="2729629"/>
    <lineage>
        <taxon>Bacteria</taxon>
        <taxon>Bacillati</taxon>
        <taxon>Bacillota</taxon>
        <taxon>Clostridia</taxon>
        <taxon>Eubacteriales</taxon>
        <taxon>Clostridiales Family XVII. Incertae Sedis</taxon>
        <taxon>Sulfobacillus</taxon>
    </lineage>
</organism>
<keyword evidence="2" id="KW-0472">Membrane</keyword>
<feature type="transmembrane region" description="Helical" evidence="2">
    <location>
        <begin position="48"/>
        <end position="65"/>
    </location>
</feature>
<comment type="caution">
    <text evidence="3">The sequence shown here is derived from an EMBL/GenBank/DDBJ whole genome shotgun (WGS) entry which is preliminary data.</text>
</comment>
<reference evidence="3 4" key="1">
    <citation type="submission" date="2020-04" db="EMBL/GenBank/DDBJ databases">
        <authorList>
            <person name="Zhang R."/>
            <person name="Schippers A."/>
        </authorList>
    </citation>
    <scope>NUCLEOTIDE SEQUENCE [LARGE SCALE GENOMIC DNA]</scope>
    <source>
        <strain evidence="3 4">DSM 109850</strain>
    </source>
</reference>